<evidence type="ECO:0000313" key="14">
    <source>
        <dbReference type="Proteomes" id="UP000014760"/>
    </source>
</evidence>
<keyword evidence="6 10" id="KW-0472">Membrane</keyword>
<dbReference type="PRINTS" id="PR00237">
    <property type="entry name" value="GPCRRHODOPSN"/>
</dbReference>
<evidence type="ECO:0000256" key="6">
    <source>
        <dbReference type="ARBA" id="ARBA00023136"/>
    </source>
</evidence>
<dbReference type="SMART" id="SM01381">
    <property type="entry name" value="7TM_GPCR_Srsx"/>
    <property type="match status" value="1"/>
</dbReference>
<name>R7V2K9_CAPTE</name>
<proteinExistence type="inferred from homology"/>
<feature type="domain" description="G-protein coupled receptors family 1 profile" evidence="11">
    <location>
        <begin position="44"/>
        <end position="309"/>
    </location>
</feature>
<feature type="transmembrane region" description="Helical" evidence="10">
    <location>
        <begin position="250"/>
        <end position="273"/>
    </location>
</feature>
<dbReference type="AlphaFoldDB" id="R7V2K9"/>
<dbReference type="InterPro" id="IPR000276">
    <property type="entry name" value="GPCR_Rhodpsn"/>
</dbReference>
<dbReference type="Proteomes" id="UP000014760">
    <property type="component" value="Unassembled WGS sequence"/>
</dbReference>
<dbReference type="PROSITE" id="PS50262">
    <property type="entry name" value="G_PROTEIN_RECEP_F1_2"/>
    <property type="match status" value="1"/>
</dbReference>
<dbReference type="HOGENOM" id="CLU_009579_11_5_1"/>
<reference evidence="13" key="3">
    <citation type="submission" date="2015-06" db="UniProtKB">
        <authorList>
            <consortium name="EnsemblMetazoa"/>
        </authorList>
    </citation>
    <scope>IDENTIFICATION</scope>
</reference>
<evidence type="ECO:0000256" key="9">
    <source>
        <dbReference type="RuleBase" id="RU000688"/>
    </source>
</evidence>
<dbReference type="OrthoDB" id="10042731at2759"/>
<dbReference type="STRING" id="283909.R7V2K9"/>
<reference evidence="14" key="1">
    <citation type="submission" date="2012-12" db="EMBL/GenBank/DDBJ databases">
        <authorList>
            <person name="Hellsten U."/>
            <person name="Grimwood J."/>
            <person name="Chapman J.A."/>
            <person name="Shapiro H."/>
            <person name="Aerts A."/>
            <person name="Otillar R.P."/>
            <person name="Terry A.Y."/>
            <person name="Boore J.L."/>
            <person name="Simakov O."/>
            <person name="Marletaz F."/>
            <person name="Cho S.-J."/>
            <person name="Edsinger-Gonzales E."/>
            <person name="Havlak P."/>
            <person name="Kuo D.-H."/>
            <person name="Larsson T."/>
            <person name="Lv J."/>
            <person name="Arendt D."/>
            <person name="Savage R."/>
            <person name="Osoegawa K."/>
            <person name="de Jong P."/>
            <person name="Lindberg D.R."/>
            <person name="Seaver E.C."/>
            <person name="Weisblat D.A."/>
            <person name="Putnam N.H."/>
            <person name="Grigoriev I.V."/>
            <person name="Rokhsar D.S."/>
        </authorList>
    </citation>
    <scope>NUCLEOTIDE SEQUENCE</scope>
    <source>
        <strain evidence="14">I ESC-2004</strain>
    </source>
</reference>
<dbReference type="EMBL" id="KB297769">
    <property type="protein sequence ID" value="ELU09946.1"/>
    <property type="molecule type" value="Genomic_DNA"/>
</dbReference>
<protein>
    <recommendedName>
        <fullName evidence="11">G-protein coupled receptors family 1 profile domain-containing protein</fullName>
    </recommendedName>
</protein>
<evidence type="ECO:0000256" key="7">
    <source>
        <dbReference type="ARBA" id="ARBA00023170"/>
    </source>
</evidence>
<dbReference type="GO" id="GO:0005886">
    <property type="term" value="C:plasma membrane"/>
    <property type="evidence" value="ECO:0007669"/>
    <property type="project" value="UniProtKB-SubCell"/>
</dbReference>
<feature type="transmembrane region" description="Helical" evidence="10">
    <location>
        <begin position="26"/>
        <end position="52"/>
    </location>
</feature>
<keyword evidence="5 9" id="KW-0297">G-protein coupled receptor</keyword>
<evidence type="ECO:0000313" key="12">
    <source>
        <dbReference type="EMBL" id="ELU09946.1"/>
    </source>
</evidence>
<feature type="transmembrane region" description="Helical" evidence="10">
    <location>
        <begin position="98"/>
        <end position="126"/>
    </location>
</feature>
<evidence type="ECO:0000256" key="8">
    <source>
        <dbReference type="ARBA" id="ARBA00023224"/>
    </source>
</evidence>
<dbReference type="InterPro" id="IPR017452">
    <property type="entry name" value="GPCR_Rhodpsn_7TM"/>
</dbReference>
<dbReference type="InterPro" id="IPR050569">
    <property type="entry name" value="TAAR"/>
</dbReference>
<feature type="transmembrane region" description="Helical" evidence="10">
    <location>
        <begin position="64"/>
        <end position="86"/>
    </location>
</feature>
<comment type="subcellular location">
    <subcellularLocation>
        <location evidence="1">Cell membrane</location>
        <topology evidence="1">Multi-pass membrane protein</topology>
    </subcellularLocation>
</comment>
<keyword evidence="4 10" id="KW-1133">Transmembrane helix</keyword>
<dbReference type="PROSITE" id="PS00237">
    <property type="entry name" value="G_PROTEIN_RECEP_F1_1"/>
    <property type="match status" value="1"/>
</dbReference>
<evidence type="ECO:0000256" key="1">
    <source>
        <dbReference type="ARBA" id="ARBA00004651"/>
    </source>
</evidence>
<dbReference type="EnsemblMetazoa" id="CapteT194680">
    <property type="protein sequence ID" value="CapteP194680"/>
    <property type="gene ID" value="CapteG194680"/>
</dbReference>
<keyword evidence="2" id="KW-1003">Cell membrane</keyword>
<evidence type="ECO:0000259" key="11">
    <source>
        <dbReference type="PROSITE" id="PS50262"/>
    </source>
</evidence>
<gene>
    <name evidence="12" type="ORF">CAPTEDRAFT_194680</name>
</gene>
<dbReference type="PANTHER" id="PTHR24249:SF372">
    <property type="entry name" value="G-PROTEIN COUPLED RECEPTORS FAMILY 1 PROFILE DOMAIN-CONTAINING PROTEIN"/>
    <property type="match status" value="1"/>
</dbReference>
<dbReference type="EMBL" id="AMQN01020842">
    <property type="status" value="NOT_ANNOTATED_CDS"/>
    <property type="molecule type" value="Genomic_DNA"/>
</dbReference>
<evidence type="ECO:0000313" key="13">
    <source>
        <dbReference type="EnsemblMetazoa" id="CapteP194680"/>
    </source>
</evidence>
<evidence type="ECO:0000256" key="2">
    <source>
        <dbReference type="ARBA" id="ARBA00022475"/>
    </source>
</evidence>
<organism evidence="12">
    <name type="scientific">Capitella teleta</name>
    <name type="common">Polychaete worm</name>
    <dbReference type="NCBI Taxonomy" id="283909"/>
    <lineage>
        <taxon>Eukaryota</taxon>
        <taxon>Metazoa</taxon>
        <taxon>Spiralia</taxon>
        <taxon>Lophotrochozoa</taxon>
        <taxon>Annelida</taxon>
        <taxon>Polychaeta</taxon>
        <taxon>Sedentaria</taxon>
        <taxon>Scolecida</taxon>
        <taxon>Capitellidae</taxon>
        <taxon>Capitella</taxon>
    </lineage>
</organism>
<dbReference type="Pfam" id="PF00001">
    <property type="entry name" value="7tm_1"/>
    <property type="match status" value="1"/>
</dbReference>
<evidence type="ECO:0000256" key="10">
    <source>
        <dbReference type="SAM" id="Phobius"/>
    </source>
</evidence>
<keyword evidence="8 9" id="KW-0807">Transducer</keyword>
<dbReference type="SUPFAM" id="SSF81321">
    <property type="entry name" value="Family A G protein-coupled receptor-like"/>
    <property type="match status" value="1"/>
</dbReference>
<reference evidence="12 14" key="2">
    <citation type="journal article" date="2013" name="Nature">
        <title>Insights into bilaterian evolution from three spiralian genomes.</title>
        <authorList>
            <person name="Simakov O."/>
            <person name="Marletaz F."/>
            <person name="Cho S.J."/>
            <person name="Edsinger-Gonzales E."/>
            <person name="Havlak P."/>
            <person name="Hellsten U."/>
            <person name="Kuo D.H."/>
            <person name="Larsson T."/>
            <person name="Lv J."/>
            <person name="Arendt D."/>
            <person name="Savage R."/>
            <person name="Osoegawa K."/>
            <person name="de Jong P."/>
            <person name="Grimwood J."/>
            <person name="Chapman J.A."/>
            <person name="Shapiro H."/>
            <person name="Aerts A."/>
            <person name="Otillar R.P."/>
            <person name="Terry A.Y."/>
            <person name="Boore J.L."/>
            <person name="Grigoriev I.V."/>
            <person name="Lindberg D.R."/>
            <person name="Seaver E.C."/>
            <person name="Weisblat D.A."/>
            <person name="Putnam N.H."/>
            <person name="Rokhsar D.S."/>
        </authorList>
    </citation>
    <scope>NUCLEOTIDE SEQUENCE</scope>
    <source>
        <strain evidence="12 14">I ESC-2004</strain>
    </source>
</reference>
<feature type="transmembrane region" description="Helical" evidence="10">
    <location>
        <begin position="187"/>
        <end position="211"/>
    </location>
</feature>
<dbReference type="PANTHER" id="PTHR24249">
    <property type="entry name" value="HISTAMINE RECEPTOR-RELATED G-PROTEIN COUPLED RECEPTOR"/>
    <property type="match status" value="1"/>
</dbReference>
<dbReference type="Gene3D" id="1.20.1070.10">
    <property type="entry name" value="Rhodopsin 7-helix transmembrane proteins"/>
    <property type="match status" value="1"/>
</dbReference>
<evidence type="ECO:0000256" key="3">
    <source>
        <dbReference type="ARBA" id="ARBA00022692"/>
    </source>
</evidence>
<keyword evidence="7 9" id="KW-0675">Receptor</keyword>
<keyword evidence="14" id="KW-1185">Reference proteome</keyword>
<keyword evidence="3 9" id="KW-0812">Transmembrane</keyword>
<dbReference type="OMA" id="IMCHSII"/>
<sequence>METHTVETFSSAAAEVAPRSAIFRPWFTALMVTGLLMSAAGVPGNLLTIVAYLKHAQLRNPTNLLICSQTIGDLLTCLTGPIFFVLNYSEAGLVLASSYKYLCLIGLGTLMLSLQSSILNILALSTERFIAVFFPYDYYSWITETKVKIVVAVIWSSVLVINFLPFFGWDTWSPDGYCMATRVYSPIFSQFIYLLPCAICLLISAVQNILIGGMAAKKQRSVVPVAAQGNQESADDGAARKSQFKVTKMLLQVVGVFYISWMPQIITNVLLINPPISWRQNGIPEWYYVMNEWAKPAMMINAIANPFIYAFKNVHYRTAYFKILGIKTNEVEP</sequence>
<feature type="transmembrane region" description="Helical" evidence="10">
    <location>
        <begin position="147"/>
        <end position="167"/>
    </location>
</feature>
<accession>R7V2K9</accession>
<comment type="similarity">
    <text evidence="9">Belongs to the G-protein coupled receptor 1 family.</text>
</comment>
<evidence type="ECO:0000256" key="5">
    <source>
        <dbReference type="ARBA" id="ARBA00023040"/>
    </source>
</evidence>
<dbReference type="GO" id="GO:0004930">
    <property type="term" value="F:G protein-coupled receptor activity"/>
    <property type="evidence" value="ECO:0007669"/>
    <property type="project" value="UniProtKB-KW"/>
</dbReference>
<dbReference type="CDD" id="cd00637">
    <property type="entry name" value="7tm_classA_rhodopsin-like"/>
    <property type="match status" value="1"/>
</dbReference>
<evidence type="ECO:0000256" key="4">
    <source>
        <dbReference type="ARBA" id="ARBA00022989"/>
    </source>
</evidence>
<feature type="transmembrane region" description="Helical" evidence="10">
    <location>
        <begin position="293"/>
        <end position="311"/>
    </location>
</feature>